<evidence type="ECO:0000313" key="2">
    <source>
        <dbReference type="Proteomes" id="UP000597762"/>
    </source>
</evidence>
<comment type="caution">
    <text evidence="1">The sequence shown here is derived from an EMBL/GenBank/DDBJ whole genome shotgun (WGS) entry which is preliminary data.</text>
</comment>
<reference evidence="1" key="1">
    <citation type="submission" date="2021-01" db="EMBL/GenBank/DDBJ databases">
        <authorList>
            <person name="Li R."/>
            <person name="Bekaert M."/>
        </authorList>
    </citation>
    <scope>NUCLEOTIDE SEQUENCE</scope>
    <source>
        <strain evidence="1">Farmed</strain>
    </source>
</reference>
<evidence type="ECO:0000313" key="1">
    <source>
        <dbReference type="EMBL" id="CAE1284969.1"/>
    </source>
</evidence>
<gene>
    <name evidence="1" type="ORF">SPHA_45096</name>
</gene>
<keyword evidence="2" id="KW-1185">Reference proteome</keyword>
<dbReference type="Proteomes" id="UP000597762">
    <property type="component" value="Unassembled WGS sequence"/>
</dbReference>
<dbReference type="AlphaFoldDB" id="A0A812CWQ8"/>
<proteinExistence type="predicted"/>
<name>A0A812CWQ8_ACAPH</name>
<dbReference type="EMBL" id="CAHIKZ030002323">
    <property type="protein sequence ID" value="CAE1284969.1"/>
    <property type="molecule type" value="Genomic_DNA"/>
</dbReference>
<organism evidence="1 2">
    <name type="scientific">Acanthosepion pharaonis</name>
    <name type="common">Pharaoh cuttlefish</name>
    <name type="synonym">Sepia pharaonis</name>
    <dbReference type="NCBI Taxonomy" id="158019"/>
    <lineage>
        <taxon>Eukaryota</taxon>
        <taxon>Metazoa</taxon>
        <taxon>Spiralia</taxon>
        <taxon>Lophotrochozoa</taxon>
        <taxon>Mollusca</taxon>
        <taxon>Cephalopoda</taxon>
        <taxon>Coleoidea</taxon>
        <taxon>Decapodiformes</taxon>
        <taxon>Sepiida</taxon>
        <taxon>Sepiina</taxon>
        <taxon>Sepiidae</taxon>
        <taxon>Acanthosepion</taxon>
    </lineage>
</organism>
<sequence length="253" mass="28756">MLLSDWLTVNTSKLFLFPRLTQFSIFILRFVEFKLAFSSSLSAPPVEAVFCLTTFRDYLKYIRKLQKLTESEEAKERREARRFMGIRLRNKIMTQKYGGTTKDARVKPYPQAEKKIETKNSEAGVSHCSEKPTHSKTFPIYSQGIVCGYFCTNENEMPPQKIALTNLRSATTLSPPNNFVQPPLIKLAQGTQVPRRTMEPVSASGNNSSCPSTTVNTLSMTTMEKTINGHQPLEPLNMCQSQLHAHRRYCYGD</sequence>
<protein>
    <submittedName>
        <fullName evidence="1">Uncharacterized protein</fullName>
    </submittedName>
</protein>
<accession>A0A812CWQ8</accession>